<dbReference type="AlphaFoldDB" id="A0A4Z0YFQ0"/>
<evidence type="ECO:0000259" key="6">
    <source>
        <dbReference type="PROSITE" id="PS50949"/>
    </source>
</evidence>
<keyword evidence="5" id="KW-0804">Transcription</keyword>
<dbReference type="OrthoDB" id="9808770at2"/>
<dbReference type="Gene3D" id="3.40.640.10">
    <property type="entry name" value="Type I PLP-dependent aspartate aminotransferase-like (Major domain)"/>
    <property type="match status" value="1"/>
</dbReference>
<dbReference type="GO" id="GO:0003700">
    <property type="term" value="F:DNA-binding transcription factor activity"/>
    <property type="evidence" value="ECO:0007669"/>
    <property type="project" value="InterPro"/>
</dbReference>
<dbReference type="Proteomes" id="UP000297714">
    <property type="component" value="Unassembled WGS sequence"/>
</dbReference>
<evidence type="ECO:0000313" key="8">
    <source>
        <dbReference type="Proteomes" id="UP000297714"/>
    </source>
</evidence>
<dbReference type="InterPro" id="IPR015421">
    <property type="entry name" value="PyrdxlP-dep_Trfase_major"/>
</dbReference>
<evidence type="ECO:0000256" key="4">
    <source>
        <dbReference type="ARBA" id="ARBA00023125"/>
    </source>
</evidence>
<keyword evidence="3" id="KW-0805">Transcription regulation</keyword>
<dbReference type="InterPro" id="IPR036388">
    <property type="entry name" value="WH-like_DNA-bd_sf"/>
</dbReference>
<dbReference type="InterPro" id="IPR036390">
    <property type="entry name" value="WH_DNA-bd_sf"/>
</dbReference>
<accession>A0A4Z0YFQ0</accession>
<dbReference type="CDD" id="cd00609">
    <property type="entry name" value="AAT_like"/>
    <property type="match status" value="1"/>
</dbReference>
<dbReference type="InterPro" id="IPR015424">
    <property type="entry name" value="PyrdxlP-dep_Trfase"/>
</dbReference>
<dbReference type="SUPFAM" id="SSF46785">
    <property type="entry name" value="Winged helix' DNA-binding domain"/>
    <property type="match status" value="1"/>
</dbReference>
<comment type="caution">
    <text evidence="7">The sequence shown here is derived from an EMBL/GenBank/DDBJ whole genome shotgun (WGS) entry which is preliminary data.</text>
</comment>
<dbReference type="GO" id="GO:0003677">
    <property type="term" value="F:DNA binding"/>
    <property type="evidence" value="ECO:0007669"/>
    <property type="project" value="UniProtKB-KW"/>
</dbReference>
<keyword evidence="2" id="KW-0663">Pyridoxal phosphate</keyword>
<dbReference type="InterPro" id="IPR000524">
    <property type="entry name" value="Tscrpt_reg_HTH_GntR"/>
</dbReference>
<dbReference type="EMBL" id="SRMQ01000011">
    <property type="protein sequence ID" value="TGJ75762.1"/>
    <property type="molecule type" value="Genomic_DNA"/>
</dbReference>
<feature type="domain" description="HTH gntR-type" evidence="6">
    <location>
        <begin position="14"/>
        <end position="82"/>
    </location>
</feature>
<dbReference type="InterPro" id="IPR051446">
    <property type="entry name" value="HTH_trans_reg/aminotransferase"/>
</dbReference>
<evidence type="ECO:0000256" key="3">
    <source>
        <dbReference type="ARBA" id="ARBA00023015"/>
    </source>
</evidence>
<keyword evidence="4" id="KW-0238">DNA-binding</keyword>
<evidence type="ECO:0000256" key="1">
    <source>
        <dbReference type="ARBA" id="ARBA00005384"/>
    </source>
</evidence>
<evidence type="ECO:0000313" key="7">
    <source>
        <dbReference type="EMBL" id="TGJ75762.1"/>
    </source>
</evidence>
<dbReference type="GO" id="GO:0030170">
    <property type="term" value="F:pyridoxal phosphate binding"/>
    <property type="evidence" value="ECO:0007669"/>
    <property type="project" value="InterPro"/>
</dbReference>
<dbReference type="SUPFAM" id="SSF53383">
    <property type="entry name" value="PLP-dependent transferases"/>
    <property type="match status" value="1"/>
</dbReference>
<name>A0A4Z0YFQ0_9FIRM</name>
<dbReference type="SMART" id="SM00345">
    <property type="entry name" value="HTH_GNTR"/>
    <property type="match status" value="1"/>
</dbReference>
<gene>
    <name evidence="7" type="primary">gabR</name>
    <name evidence="7" type="ORF">CAGA_21400</name>
</gene>
<dbReference type="Pfam" id="PF00155">
    <property type="entry name" value="Aminotran_1_2"/>
    <property type="match status" value="1"/>
</dbReference>
<reference evidence="7 8" key="1">
    <citation type="submission" date="2019-04" db="EMBL/GenBank/DDBJ databases">
        <authorList>
            <person name="Poehlein A."/>
            <person name="Bengelsdorf F.R."/>
            <person name="Duerre P."/>
            <person name="Daniel R."/>
        </authorList>
    </citation>
    <scope>NUCLEOTIDE SEQUENCE [LARGE SCALE GENOMIC DNA]</scope>
    <source>
        <strain evidence="7 8">BS-1</strain>
    </source>
</reference>
<dbReference type="PANTHER" id="PTHR46577">
    <property type="entry name" value="HTH-TYPE TRANSCRIPTIONAL REGULATORY PROTEIN GABR"/>
    <property type="match status" value="1"/>
</dbReference>
<organism evidence="7 8">
    <name type="scientific">Caproiciproducens galactitolivorans</name>
    <dbReference type="NCBI Taxonomy" id="642589"/>
    <lineage>
        <taxon>Bacteria</taxon>
        <taxon>Bacillati</taxon>
        <taxon>Bacillota</taxon>
        <taxon>Clostridia</taxon>
        <taxon>Eubacteriales</taxon>
        <taxon>Acutalibacteraceae</taxon>
        <taxon>Caproiciproducens</taxon>
    </lineage>
</organism>
<dbReference type="PANTHER" id="PTHR46577:SF1">
    <property type="entry name" value="HTH-TYPE TRANSCRIPTIONAL REGULATORY PROTEIN GABR"/>
    <property type="match status" value="1"/>
</dbReference>
<protein>
    <submittedName>
        <fullName evidence="7">HTH-type transcriptional regulatory protein GabR</fullName>
    </submittedName>
</protein>
<sequence length="459" mass="51484">MTYDFLLLDNQSDTPLYQQLYLSIQSAIHAGHLKKGDRLPSIRKLAEDLKLSCTTVETAYQQLSVEGYIQSRPRRGYFVLTSVRDETARQKSVQISPNPTRRAKIRYNFGSDSVDSENIDLKAWRRHIRDVLNRHDVLASYGEHQGEQALREALSAYSYGVRGVVAAPEQIVIGAGTQPLLSILCGLLGKTSRRVAMEEPGFLQAEQVFGDCGLTVVRLPSDESGIRMDALKESEAKVLFISPSNRIQTGMSLPMNRRYELLNWVQETGAIIIEDDYNGELRYKARPIPAMQGMNGEQIVYIGSFSKLLLPSVRIGYMVLPPKLLERYRARANRYNQTASKTEQLALSNYIKSGQMERQLRRLRKLYAAKSTQLIKALKNAFGDRIEILLEETLLSVILTVKTDKTAAKLCELAEKQGVAIMPAKGSSFPKVMLGFAGIPIDDIEDAVAYLKSAWKFAL</sequence>
<dbReference type="InterPro" id="IPR004839">
    <property type="entry name" value="Aminotransferase_I/II_large"/>
</dbReference>
<evidence type="ECO:0000256" key="2">
    <source>
        <dbReference type="ARBA" id="ARBA00022898"/>
    </source>
</evidence>
<evidence type="ECO:0000256" key="5">
    <source>
        <dbReference type="ARBA" id="ARBA00023163"/>
    </source>
</evidence>
<dbReference type="CDD" id="cd07377">
    <property type="entry name" value="WHTH_GntR"/>
    <property type="match status" value="1"/>
</dbReference>
<dbReference type="Gene3D" id="1.10.10.10">
    <property type="entry name" value="Winged helix-like DNA-binding domain superfamily/Winged helix DNA-binding domain"/>
    <property type="match status" value="1"/>
</dbReference>
<dbReference type="PROSITE" id="PS50949">
    <property type="entry name" value="HTH_GNTR"/>
    <property type="match status" value="1"/>
</dbReference>
<comment type="similarity">
    <text evidence="1">In the C-terminal section; belongs to the class-I pyridoxal-phosphate-dependent aminotransferase family.</text>
</comment>
<proteinExistence type="inferred from homology"/>
<dbReference type="RefSeq" id="WP_135660641.1">
    <property type="nucleotide sequence ID" value="NZ_JAJUFJ010000003.1"/>
</dbReference>
<keyword evidence="8" id="KW-1185">Reference proteome</keyword>
<dbReference type="Pfam" id="PF00392">
    <property type="entry name" value="GntR"/>
    <property type="match status" value="1"/>
</dbReference>